<dbReference type="STRING" id="640205.SAMN05216381_2986"/>
<evidence type="ECO:0000313" key="6">
    <source>
        <dbReference type="Proteomes" id="UP000243378"/>
    </source>
</evidence>
<dbReference type="SUPFAM" id="SSF47413">
    <property type="entry name" value="lambda repressor-like DNA-binding domains"/>
    <property type="match status" value="1"/>
</dbReference>
<dbReference type="InterPro" id="IPR000843">
    <property type="entry name" value="HTH_LacI"/>
</dbReference>
<evidence type="ECO:0000256" key="2">
    <source>
        <dbReference type="ARBA" id="ARBA00023125"/>
    </source>
</evidence>
<dbReference type="GO" id="GO:0003700">
    <property type="term" value="F:DNA-binding transcription factor activity"/>
    <property type="evidence" value="ECO:0007669"/>
    <property type="project" value="TreeGrafter"/>
</dbReference>
<feature type="domain" description="HTH lacI-type" evidence="4">
    <location>
        <begin position="48"/>
        <end position="102"/>
    </location>
</feature>
<dbReference type="CDD" id="cd01392">
    <property type="entry name" value="HTH_LacI"/>
    <property type="match status" value="1"/>
</dbReference>
<dbReference type="SUPFAM" id="SSF53822">
    <property type="entry name" value="Periplasmic binding protein-like I"/>
    <property type="match status" value="1"/>
</dbReference>
<dbReference type="AlphaFoldDB" id="A0A1G7QYR6"/>
<keyword evidence="2" id="KW-0238">DNA-binding</keyword>
<dbReference type="Proteomes" id="UP000243378">
    <property type="component" value="Unassembled WGS sequence"/>
</dbReference>
<dbReference type="PROSITE" id="PS00356">
    <property type="entry name" value="HTH_LACI_1"/>
    <property type="match status" value="1"/>
</dbReference>
<dbReference type="CDD" id="cd01575">
    <property type="entry name" value="PBP1_GntR"/>
    <property type="match status" value="1"/>
</dbReference>
<organism evidence="5 6">
    <name type="scientific">Phytopseudomonas seleniipraecipitans</name>
    <dbReference type="NCBI Taxonomy" id="640205"/>
    <lineage>
        <taxon>Bacteria</taxon>
        <taxon>Pseudomonadati</taxon>
        <taxon>Pseudomonadota</taxon>
        <taxon>Gammaproteobacteria</taxon>
        <taxon>Pseudomonadales</taxon>
        <taxon>Pseudomonadaceae</taxon>
        <taxon>Phytopseudomonas</taxon>
    </lineage>
</organism>
<name>A0A1G7QYR6_9GAMM</name>
<keyword evidence="1" id="KW-0805">Transcription regulation</keyword>
<accession>A0A1G7QYR6</accession>
<gene>
    <name evidence="5" type="ORF">SAMN05216381_2986</name>
</gene>
<dbReference type="GO" id="GO:0000976">
    <property type="term" value="F:transcription cis-regulatory region binding"/>
    <property type="evidence" value="ECO:0007669"/>
    <property type="project" value="TreeGrafter"/>
</dbReference>
<keyword evidence="3" id="KW-0804">Transcription</keyword>
<dbReference type="PANTHER" id="PTHR30146:SF2">
    <property type="entry name" value="HTH-TYPE TRANSCRIPTIONAL REGULATOR GNTR"/>
    <property type="match status" value="1"/>
</dbReference>
<dbReference type="InterPro" id="IPR010982">
    <property type="entry name" value="Lambda_DNA-bd_dom_sf"/>
</dbReference>
<dbReference type="Pfam" id="PF00356">
    <property type="entry name" value="LacI"/>
    <property type="match status" value="1"/>
</dbReference>
<dbReference type="Pfam" id="PF13377">
    <property type="entry name" value="Peripla_BP_3"/>
    <property type="match status" value="1"/>
</dbReference>
<evidence type="ECO:0000256" key="3">
    <source>
        <dbReference type="ARBA" id="ARBA00023163"/>
    </source>
</evidence>
<dbReference type="PROSITE" id="PS50932">
    <property type="entry name" value="HTH_LACI_2"/>
    <property type="match status" value="1"/>
</dbReference>
<evidence type="ECO:0000256" key="1">
    <source>
        <dbReference type="ARBA" id="ARBA00023015"/>
    </source>
</evidence>
<proteinExistence type="predicted"/>
<dbReference type="InterPro" id="IPR046335">
    <property type="entry name" value="LacI/GalR-like_sensor"/>
</dbReference>
<dbReference type="EMBL" id="FNBM01000006">
    <property type="protein sequence ID" value="SDG03019.1"/>
    <property type="molecule type" value="Genomic_DNA"/>
</dbReference>
<protein>
    <submittedName>
        <fullName evidence="5">Transcriptional regulator, LacI family</fullName>
    </submittedName>
</protein>
<reference evidence="5 6" key="1">
    <citation type="submission" date="2016-10" db="EMBL/GenBank/DDBJ databases">
        <authorList>
            <person name="de Groot N.N."/>
        </authorList>
    </citation>
    <scope>NUCLEOTIDE SEQUENCE [LARGE SCALE GENOMIC DNA]</scope>
    <source>
        <strain evidence="5 6">LMG 25475</strain>
    </source>
</reference>
<sequence>MNRGRERFALIIAKTPRQRYLNRQFQPVTSPLAMKSPTQSNSRTLGMPTLAEVAARAGVSTITASRALRGVATVGADLAERVRKAANELGYVANPAARTLASARSTSVVVLIPSLSNQLFIEPLDAIHEVMRPRGIEVLIGDYHYCRDEEERLVRNYLPYRPMGMLLTGFDRTEGTRQLLAASRIPCVHMMELNSAPGIASVGFSQQAAGEAVAKHLLQQGRRRLAYVAAQLDPRVMQRGEGFRRALQAAGVYDPALELLHPLPSSIALGCQLFRELMQRHPDVDGIFFCNDDLAQGALFEAQRCSISVPERVALVGFNDLPASAHTVPRLSSIHTPRTEVGREAANLLLKMLDGRAGAPSIDLGFELRVRESS</sequence>
<dbReference type="SMART" id="SM00354">
    <property type="entry name" value="HTH_LACI"/>
    <property type="match status" value="1"/>
</dbReference>
<dbReference type="InterPro" id="IPR028082">
    <property type="entry name" value="Peripla_BP_I"/>
</dbReference>
<dbReference type="PANTHER" id="PTHR30146">
    <property type="entry name" value="LACI-RELATED TRANSCRIPTIONAL REPRESSOR"/>
    <property type="match status" value="1"/>
</dbReference>
<dbReference type="Gene3D" id="1.10.260.40">
    <property type="entry name" value="lambda repressor-like DNA-binding domains"/>
    <property type="match status" value="1"/>
</dbReference>
<evidence type="ECO:0000313" key="5">
    <source>
        <dbReference type="EMBL" id="SDG03019.1"/>
    </source>
</evidence>
<dbReference type="Gene3D" id="3.40.50.2300">
    <property type="match status" value="2"/>
</dbReference>
<evidence type="ECO:0000259" key="4">
    <source>
        <dbReference type="PROSITE" id="PS50932"/>
    </source>
</evidence>